<accession>A0A1Q1FVV8</accession>
<evidence type="ECO:0000313" key="5">
    <source>
        <dbReference type="EMBL" id="WER41870.1"/>
    </source>
</evidence>
<dbReference type="EMBL" id="CP119159">
    <property type="protein sequence ID" value="WEH23611.1"/>
    <property type="molecule type" value="Genomic_DNA"/>
</dbReference>
<evidence type="ECO:0000313" key="2">
    <source>
        <dbReference type="EMBL" id="QNP36907.1"/>
    </source>
</evidence>
<reference evidence="5 10" key="5">
    <citation type="submission" date="2023-03" db="EMBL/GenBank/DDBJ databases">
        <title>Complete genome sequence of an Enterococcus faecalis urinary isolate.</title>
        <authorList>
            <person name="Brauer A.L."/>
            <person name="Armbruster C.E."/>
        </authorList>
    </citation>
    <scope>NUCLEOTIDE SEQUENCE [LARGE SCALE GENOMIC DNA]</scope>
    <source>
        <strain evidence="5 10">3143</strain>
    </source>
</reference>
<dbReference type="EMBL" id="CP060804">
    <property type="protein sequence ID" value="QNP36907.1"/>
    <property type="molecule type" value="Genomic_DNA"/>
</dbReference>
<reference evidence="1 6" key="1">
    <citation type="submission" date="2018-04" db="EMBL/GenBank/DDBJ databases">
        <authorList>
            <person name="Van Tyne D."/>
        </authorList>
    </citation>
    <scope>NUCLEOTIDE SEQUENCE [LARGE SCALE GENOMIC DNA]</scope>
    <source>
        <strain evidence="1 6">B2535</strain>
    </source>
</reference>
<dbReference type="AlphaFoldDB" id="A0A1Q1FVV8"/>
<name>A0A1Q1FVV8_ENTFL</name>
<evidence type="ECO:0000313" key="1">
    <source>
        <dbReference type="EMBL" id="PTN78387.1"/>
    </source>
</evidence>
<dbReference type="Proteomes" id="UP000254396">
    <property type="component" value="Unassembled WGS sequence"/>
</dbReference>
<evidence type="ECO:0000313" key="8">
    <source>
        <dbReference type="Proteomes" id="UP000516122"/>
    </source>
</evidence>
<dbReference type="EMBL" id="PZZH01000001">
    <property type="protein sequence ID" value="PTN78387.1"/>
    <property type="molecule type" value="Genomic_DNA"/>
</dbReference>
<organism evidence="1 6">
    <name type="scientific">Enterococcus faecalis</name>
    <name type="common">Streptococcus faecalis</name>
    <dbReference type="NCBI Taxonomy" id="1351"/>
    <lineage>
        <taxon>Bacteria</taxon>
        <taxon>Bacillati</taxon>
        <taxon>Bacillota</taxon>
        <taxon>Bacilli</taxon>
        <taxon>Lactobacillales</taxon>
        <taxon>Enterococcaceae</taxon>
        <taxon>Enterococcus</taxon>
    </lineage>
</organism>
<dbReference type="Proteomes" id="UP001221642">
    <property type="component" value="Chromosome"/>
</dbReference>
<reference evidence="4 9" key="4">
    <citation type="submission" date="2023-02" db="EMBL/GenBank/DDBJ databases">
        <title>Results of the 2020 Genomic Proficiency Test for the network of European Union Reference Laboratory for Antimicrobial Resistance assessing whole genome sequencing capacities.</title>
        <authorList>
            <person name="Hoffmann M."/>
            <person name="Luo Y."/>
            <person name="Sorensen L.H."/>
            <person name="Pedersen S.K."/>
            <person name="Hendriksen R.S."/>
        </authorList>
    </citation>
    <scope>NUCLEOTIDE SEQUENCE [LARGE SCALE GENOMIC DNA]</scope>
    <source>
        <strain evidence="4 9">GENOMIC22-006</strain>
    </source>
</reference>
<dbReference type="EMBL" id="CP119528">
    <property type="protein sequence ID" value="WER41870.1"/>
    <property type="molecule type" value="Genomic_DNA"/>
</dbReference>
<evidence type="ECO:0000313" key="9">
    <source>
        <dbReference type="Proteomes" id="UP001221642"/>
    </source>
</evidence>
<evidence type="ECO:0000313" key="4">
    <source>
        <dbReference type="EMBL" id="WEH23611.1"/>
    </source>
</evidence>
<dbReference type="Proteomes" id="UP000244140">
    <property type="component" value="Unassembled WGS sequence"/>
</dbReference>
<evidence type="ECO:0000313" key="7">
    <source>
        <dbReference type="Proteomes" id="UP000254396"/>
    </source>
</evidence>
<dbReference type="RefSeq" id="WP_002359764.1">
    <property type="nucleotide sequence ID" value="NZ_AP031218.1"/>
</dbReference>
<dbReference type="Proteomes" id="UP001222182">
    <property type="component" value="Chromosome"/>
</dbReference>
<evidence type="ECO:0000313" key="3">
    <source>
        <dbReference type="EMBL" id="STP65137.1"/>
    </source>
</evidence>
<evidence type="ECO:0000313" key="10">
    <source>
        <dbReference type="Proteomes" id="UP001222182"/>
    </source>
</evidence>
<gene>
    <name evidence="1" type="ORF">DAI13_11720</name>
    <name evidence="2" type="ORF">H9Q64_10550</name>
    <name evidence="3" type="ORF">NCTC13379_01476</name>
    <name evidence="5" type="ORF">P0083_11095</name>
    <name evidence="4" type="ORF">P0D81_06190</name>
</gene>
<proteinExistence type="predicted"/>
<reference evidence="2 8" key="3">
    <citation type="submission" date="2020-08" db="EMBL/GenBank/DDBJ databases">
        <title>Enterococcus faecalis SF28073 genome assembly.</title>
        <authorList>
            <person name="Duerkop B.A."/>
            <person name="Johnson C.N."/>
        </authorList>
    </citation>
    <scope>NUCLEOTIDE SEQUENCE [LARGE SCALE GENOMIC DNA]</scope>
    <source>
        <strain evidence="2 8">SF28073</strain>
    </source>
</reference>
<sequence>MDNRFLYRSSLKSKDIPKFQMMGITSELILSKQVFPKNIEITSFLNVVFNVEFKNYVMKSRTLILSRTVRVIEGCSENEYQNYRRKLLNFVEEYYESEEVSKNISKSSISKWVTGE</sequence>
<protein>
    <submittedName>
        <fullName evidence="1">Uncharacterized protein</fullName>
    </submittedName>
</protein>
<reference evidence="3 7" key="2">
    <citation type="submission" date="2018-06" db="EMBL/GenBank/DDBJ databases">
        <authorList>
            <consortium name="Pathogen Informatics"/>
            <person name="Doyle S."/>
        </authorList>
    </citation>
    <scope>NUCLEOTIDE SEQUENCE [LARGE SCALE GENOMIC DNA]</scope>
    <source>
        <strain evidence="3 7">NCTC13379</strain>
    </source>
</reference>
<dbReference type="EMBL" id="UGIX01000001">
    <property type="protein sequence ID" value="STP65137.1"/>
    <property type="molecule type" value="Genomic_DNA"/>
</dbReference>
<dbReference type="Proteomes" id="UP000516122">
    <property type="component" value="Chromosome"/>
</dbReference>
<evidence type="ECO:0000313" key="6">
    <source>
        <dbReference type="Proteomes" id="UP000244140"/>
    </source>
</evidence>